<keyword evidence="9" id="KW-1185">Reference proteome</keyword>
<dbReference type="PROSITE" id="PS50267">
    <property type="entry name" value="NA_NEUROTRAN_SYMP_3"/>
    <property type="match status" value="1"/>
</dbReference>
<evidence type="ECO:0000256" key="2">
    <source>
        <dbReference type="ARBA" id="ARBA00022448"/>
    </source>
</evidence>
<dbReference type="PRINTS" id="PR00176">
    <property type="entry name" value="NANEUSMPORT"/>
</dbReference>
<dbReference type="GO" id="GO:0016020">
    <property type="term" value="C:membrane"/>
    <property type="evidence" value="ECO:0007669"/>
    <property type="project" value="UniProtKB-SubCell"/>
</dbReference>
<reference evidence="8" key="2">
    <citation type="submission" date="2020-09" db="EMBL/GenBank/DDBJ databases">
        <authorList>
            <person name="Sun Q."/>
            <person name="Zhou Y."/>
        </authorList>
    </citation>
    <scope>NUCLEOTIDE SEQUENCE</scope>
    <source>
        <strain evidence="8">CGMCC 1.12921</strain>
    </source>
</reference>
<dbReference type="InterPro" id="IPR000175">
    <property type="entry name" value="Na/ntran_symport"/>
</dbReference>
<evidence type="ECO:0000256" key="1">
    <source>
        <dbReference type="ARBA" id="ARBA00004141"/>
    </source>
</evidence>
<evidence type="ECO:0000256" key="7">
    <source>
        <dbReference type="SAM" id="Phobius"/>
    </source>
</evidence>
<feature type="transmembrane region" description="Helical" evidence="7">
    <location>
        <begin position="473"/>
        <end position="492"/>
    </location>
</feature>
<dbReference type="Pfam" id="PF00209">
    <property type="entry name" value="SNF"/>
    <property type="match status" value="2"/>
</dbReference>
<dbReference type="PANTHER" id="PTHR42948:SF1">
    <property type="entry name" value="TRANSPORTER"/>
    <property type="match status" value="1"/>
</dbReference>
<dbReference type="PROSITE" id="PS00610">
    <property type="entry name" value="NA_NEUROTRAN_SYMP_1"/>
    <property type="match status" value="1"/>
</dbReference>
<feature type="transmembrane region" description="Helical" evidence="7">
    <location>
        <begin position="328"/>
        <end position="356"/>
    </location>
</feature>
<comment type="caution">
    <text evidence="8">The sequence shown here is derived from an EMBL/GenBank/DDBJ whole genome shotgun (WGS) entry which is preliminary data.</text>
</comment>
<protein>
    <recommendedName>
        <fullName evidence="6">Transporter</fullName>
    </recommendedName>
</protein>
<evidence type="ECO:0000313" key="8">
    <source>
        <dbReference type="EMBL" id="GGD01483.1"/>
    </source>
</evidence>
<feature type="transmembrane region" description="Helical" evidence="7">
    <location>
        <begin position="196"/>
        <end position="217"/>
    </location>
</feature>
<dbReference type="EMBL" id="BMGH01000001">
    <property type="protein sequence ID" value="GGD01483.1"/>
    <property type="molecule type" value="Genomic_DNA"/>
</dbReference>
<evidence type="ECO:0000256" key="3">
    <source>
        <dbReference type="ARBA" id="ARBA00022692"/>
    </source>
</evidence>
<feature type="transmembrane region" description="Helical" evidence="7">
    <location>
        <begin position="284"/>
        <end position="308"/>
    </location>
</feature>
<dbReference type="AlphaFoldDB" id="A0A8J2Y5T3"/>
<sequence length="496" mass="52906">MAGPTQVNNEEHWSGKAAFTLAAIGSAVGLGNLWRFPYVAGENGGGAFVLVYILCVAVIGLPVLVAELMVGRRGGGSAVSAVARLARNSGNTVAWAALSWIGMIACFLILSFYSMIAGWVIFYLVEMVRDLFVGIGQDGIGAVFGGGFAGETSEDISGKLGGLFQSPLMAMVYHAIFMGVTVFIVARGVKGGIESAVTILMPAFFIMLMVLVVFSLVQGEALMAIDYLFKPNFEILGQRLTDGSMLTNALGQAFFSISLGSVMMLTYGIYMGKDQSIPSSARTVVVADTAVALIAGLAMFPIVFQFGMEPAAGPALIFNTLPLAFQQMPFGALFGIAFFLMATFAALTSSIALLEVSTAFADGDRDLSPEKKKSRRLWGAILIGFACFVVGIAHIYSMVPVDTPNFFNQWVPLDFGIFAGATVFDFADRLTSNVMLPLGGFLVSLFAGWVVTSSAAREEIGFKSERMFKIWHVLVRYVCPAAVFVVMVYGLIPPTS</sequence>
<feature type="transmembrane region" description="Helical" evidence="7">
    <location>
        <begin position="17"/>
        <end position="34"/>
    </location>
</feature>
<comment type="similarity">
    <text evidence="6">Belongs to the sodium:neurotransmitter symporter (SNF) (TC 2.A.22) family.</text>
</comment>
<evidence type="ECO:0000313" key="9">
    <source>
        <dbReference type="Proteomes" id="UP000613582"/>
    </source>
</evidence>
<feature type="transmembrane region" description="Helical" evidence="7">
    <location>
        <begin position="377"/>
        <end position="396"/>
    </location>
</feature>
<keyword evidence="3 6" id="KW-0812">Transmembrane</keyword>
<dbReference type="RefSeq" id="WP_188160002.1">
    <property type="nucleotide sequence ID" value="NZ_BMGH01000001.1"/>
</dbReference>
<dbReference type="Proteomes" id="UP000613582">
    <property type="component" value="Unassembled WGS sequence"/>
</dbReference>
<dbReference type="SUPFAM" id="SSF161070">
    <property type="entry name" value="SNF-like"/>
    <property type="match status" value="1"/>
</dbReference>
<feature type="transmembrane region" description="Helical" evidence="7">
    <location>
        <begin position="434"/>
        <end position="452"/>
    </location>
</feature>
<reference evidence="8" key="1">
    <citation type="journal article" date="2014" name="Int. J. Syst. Evol. Microbiol.">
        <title>Complete genome sequence of Corynebacterium casei LMG S-19264T (=DSM 44701T), isolated from a smear-ripened cheese.</title>
        <authorList>
            <consortium name="US DOE Joint Genome Institute (JGI-PGF)"/>
            <person name="Walter F."/>
            <person name="Albersmeier A."/>
            <person name="Kalinowski J."/>
            <person name="Ruckert C."/>
        </authorList>
    </citation>
    <scope>NUCLEOTIDE SEQUENCE</scope>
    <source>
        <strain evidence="8">CGMCC 1.12921</strain>
    </source>
</reference>
<dbReference type="GO" id="GO:0015293">
    <property type="term" value="F:symporter activity"/>
    <property type="evidence" value="ECO:0007669"/>
    <property type="project" value="UniProtKB-KW"/>
</dbReference>
<keyword evidence="6" id="KW-0769">Symport</keyword>
<keyword evidence="4 7" id="KW-1133">Transmembrane helix</keyword>
<name>A0A8J2Y5T3_9PROT</name>
<gene>
    <name evidence="8" type="ORF">GCM10011342_08130</name>
</gene>
<organism evidence="8 9">
    <name type="scientific">Aquisalinus flavus</name>
    <dbReference type="NCBI Taxonomy" id="1526572"/>
    <lineage>
        <taxon>Bacteria</taxon>
        <taxon>Pseudomonadati</taxon>
        <taxon>Pseudomonadota</taxon>
        <taxon>Alphaproteobacteria</taxon>
        <taxon>Parvularculales</taxon>
        <taxon>Parvularculaceae</taxon>
        <taxon>Aquisalinus</taxon>
    </lineage>
</organism>
<dbReference type="CDD" id="cd10336">
    <property type="entry name" value="SLC6sbd_Tyt1-Like"/>
    <property type="match status" value="1"/>
</dbReference>
<dbReference type="InterPro" id="IPR037272">
    <property type="entry name" value="SNS_sf"/>
</dbReference>
<feature type="transmembrane region" description="Helical" evidence="7">
    <location>
        <begin position="170"/>
        <end position="189"/>
    </location>
</feature>
<feature type="transmembrane region" description="Helical" evidence="7">
    <location>
        <begin position="46"/>
        <end position="65"/>
    </location>
</feature>
<accession>A0A8J2Y5T3</accession>
<keyword evidence="5 7" id="KW-0472">Membrane</keyword>
<dbReference type="NCBIfam" id="NF037979">
    <property type="entry name" value="Na_transp"/>
    <property type="match status" value="1"/>
</dbReference>
<keyword evidence="2 6" id="KW-0813">Transport</keyword>
<proteinExistence type="inferred from homology"/>
<evidence type="ECO:0000256" key="5">
    <source>
        <dbReference type="ARBA" id="ARBA00023136"/>
    </source>
</evidence>
<comment type="subcellular location">
    <subcellularLocation>
        <location evidence="1">Membrane</location>
        <topology evidence="1">Multi-pass membrane protein</topology>
    </subcellularLocation>
</comment>
<dbReference type="InterPro" id="IPR047218">
    <property type="entry name" value="YocR/YhdH-like"/>
</dbReference>
<evidence type="ECO:0000256" key="4">
    <source>
        <dbReference type="ARBA" id="ARBA00022989"/>
    </source>
</evidence>
<feature type="transmembrane region" description="Helical" evidence="7">
    <location>
        <begin position="249"/>
        <end position="272"/>
    </location>
</feature>
<evidence type="ECO:0000256" key="6">
    <source>
        <dbReference type="RuleBase" id="RU003732"/>
    </source>
</evidence>
<feature type="transmembrane region" description="Helical" evidence="7">
    <location>
        <begin position="97"/>
        <end position="124"/>
    </location>
</feature>
<dbReference type="PANTHER" id="PTHR42948">
    <property type="entry name" value="TRANSPORTER"/>
    <property type="match status" value="1"/>
</dbReference>